<dbReference type="AlphaFoldDB" id="A0A8J2KBP4"/>
<dbReference type="GO" id="GO:0005634">
    <property type="term" value="C:nucleus"/>
    <property type="evidence" value="ECO:0007669"/>
    <property type="project" value="UniProtKB-SubCell"/>
</dbReference>
<evidence type="ECO:0000256" key="1">
    <source>
        <dbReference type="ARBA" id="ARBA00004123"/>
    </source>
</evidence>
<dbReference type="GO" id="GO:0000977">
    <property type="term" value="F:RNA polymerase II transcription regulatory region sequence-specific DNA binding"/>
    <property type="evidence" value="ECO:0007669"/>
    <property type="project" value="TreeGrafter"/>
</dbReference>
<evidence type="ECO:0000256" key="3">
    <source>
        <dbReference type="ARBA" id="ARBA00022843"/>
    </source>
</evidence>
<evidence type="ECO:0000256" key="5">
    <source>
        <dbReference type="ARBA" id="ARBA00023125"/>
    </source>
</evidence>
<evidence type="ECO:0000256" key="6">
    <source>
        <dbReference type="ARBA" id="ARBA00023159"/>
    </source>
</evidence>
<keyword evidence="9" id="KW-0379">Hydroxylation</keyword>
<evidence type="ECO:0000259" key="10">
    <source>
        <dbReference type="PROSITE" id="PS50112"/>
    </source>
</evidence>
<evidence type="ECO:0000256" key="2">
    <source>
        <dbReference type="ARBA" id="ARBA00022737"/>
    </source>
</evidence>
<dbReference type="GO" id="GO:0000981">
    <property type="term" value="F:DNA-binding transcription factor activity, RNA polymerase II-specific"/>
    <property type="evidence" value="ECO:0007669"/>
    <property type="project" value="TreeGrafter"/>
</dbReference>
<comment type="subcellular location">
    <subcellularLocation>
        <location evidence="1">Nucleus</location>
    </subcellularLocation>
</comment>
<sequence length="226" mass="25410">MFMGNAKDPEGRWFVGIGEPLLHPSDVDIPLNKQTFLTRHSPDMKCEYVDDSIKSFLGYSPTDLIGKSVFEFHHALDGQALARAFKSLYAKGQSITERYRFLAKHGGWVWVVTQATLMQSSNGSKPNSIVCLNFVTSGIENEEEIMSSVQKERTICKPIKSVVPEFKKVPFVPTRSEMDKTEVKYSDKENVVPEIIQESKPITSTKTVIAPRTDDMDSGFLMPLDN</sequence>
<dbReference type="SMART" id="SM00091">
    <property type="entry name" value="PAS"/>
    <property type="match status" value="1"/>
</dbReference>
<organism evidence="11 12">
    <name type="scientific">Allacma fusca</name>
    <dbReference type="NCBI Taxonomy" id="39272"/>
    <lineage>
        <taxon>Eukaryota</taxon>
        <taxon>Metazoa</taxon>
        <taxon>Ecdysozoa</taxon>
        <taxon>Arthropoda</taxon>
        <taxon>Hexapoda</taxon>
        <taxon>Collembola</taxon>
        <taxon>Symphypleona</taxon>
        <taxon>Sminthuridae</taxon>
        <taxon>Allacma</taxon>
    </lineage>
</organism>
<evidence type="ECO:0000256" key="8">
    <source>
        <dbReference type="ARBA" id="ARBA00023242"/>
    </source>
</evidence>
<keyword evidence="12" id="KW-1185">Reference proteome</keyword>
<dbReference type="GO" id="GO:0010557">
    <property type="term" value="P:positive regulation of macromolecule biosynthetic process"/>
    <property type="evidence" value="ECO:0007669"/>
    <property type="project" value="UniProtKB-ARBA"/>
</dbReference>
<comment type="caution">
    <text evidence="11">The sequence shown here is derived from an EMBL/GenBank/DDBJ whole genome shotgun (WGS) entry which is preliminary data.</text>
</comment>
<dbReference type="OrthoDB" id="6021714at2759"/>
<dbReference type="Pfam" id="PF14598">
    <property type="entry name" value="PAS_11"/>
    <property type="match status" value="1"/>
</dbReference>
<evidence type="ECO:0000256" key="7">
    <source>
        <dbReference type="ARBA" id="ARBA00023163"/>
    </source>
</evidence>
<gene>
    <name evidence="11" type="ORF">AFUS01_LOCUS23949</name>
</gene>
<keyword evidence="4" id="KW-0805">Transcription regulation</keyword>
<dbReference type="GO" id="GO:0071456">
    <property type="term" value="P:cellular response to hypoxia"/>
    <property type="evidence" value="ECO:0007669"/>
    <property type="project" value="TreeGrafter"/>
</dbReference>
<dbReference type="PANTHER" id="PTHR23043:SF17">
    <property type="entry name" value="PROTEIN SIMILAR"/>
    <property type="match status" value="1"/>
</dbReference>
<keyword evidence="8" id="KW-0539">Nucleus</keyword>
<name>A0A8J2KBP4_9HEXA</name>
<accession>A0A8J2KBP4</accession>
<dbReference type="InterPro" id="IPR000014">
    <property type="entry name" value="PAS"/>
</dbReference>
<dbReference type="Proteomes" id="UP000708208">
    <property type="component" value="Unassembled WGS sequence"/>
</dbReference>
<feature type="non-terminal residue" evidence="11">
    <location>
        <position position="226"/>
    </location>
</feature>
<keyword evidence="6" id="KW-0010">Activator</keyword>
<evidence type="ECO:0000256" key="4">
    <source>
        <dbReference type="ARBA" id="ARBA00023015"/>
    </source>
</evidence>
<keyword evidence="2" id="KW-0677">Repeat</keyword>
<feature type="non-terminal residue" evidence="11">
    <location>
        <position position="1"/>
    </location>
</feature>
<evidence type="ECO:0000313" key="11">
    <source>
        <dbReference type="EMBL" id="CAG7785317.1"/>
    </source>
</evidence>
<dbReference type="PROSITE" id="PS50112">
    <property type="entry name" value="PAS"/>
    <property type="match status" value="1"/>
</dbReference>
<dbReference type="CDD" id="cd00130">
    <property type="entry name" value="PAS"/>
    <property type="match status" value="1"/>
</dbReference>
<reference evidence="11" key="1">
    <citation type="submission" date="2021-06" db="EMBL/GenBank/DDBJ databases">
        <authorList>
            <person name="Hodson N. C."/>
            <person name="Mongue J. A."/>
            <person name="Jaron S. K."/>
        </authorList>
    </citation>
    <scope>NUCLEOTIDE SEQUENCE</scope>
</reference>
<evidence type="ECO:0000313" key="12">
    <source>
        <dbReference type="Proteomes" id="UP000708208"/>
    </source>
</evidence>
<protein>
    <recommendedName>
        <fullName evidence="10">PAS domain-containing protein</fullName>
    </recommendedName>
</protein>
<proteinExistence type="predicted"/>
<feature type="domain" description="PAS" evidence="10">
    <location>
        <begin position="48"/>
        <end position="92"/>
    </location>
</feature>
<dbReference type="PANTHER" id="PTHR23043">
    <property type="entry name" value="HYPOXIA-INDUCIBLE FACTOR 1 ALPHA"/>
    <property type="match status" value="1"/>
</dbReference>
<keyword evidence="7" id="KW-0804">Transcription</keyword>
<dbReference type="NCBIfam" id="TIGR00229">
    <property type="entry name" value="sensory_box"/>
    <property type="match status" value="1"/>
</dbReference>
<keyword evidence="5" id="KW-0238">DNA-binding</keyword>
<evidence type="ECO:0000256" key="9">
    <source>
        <dbReference type="ARBA" id="ARBA00023278"/>
    </source>
</evidence>
<keyword evidence="3" id="KW-0832">Ubl conjugation</keyword>
<dbReference type="EMBL" id="CAJVCH010293751">
    <property type="protein sequence ID" value="CAG7785317.1"/>
    <property type="molecule type" value="Genomic_DNA"/>
</dbReference>
<dbReference type="FunFam" id="3.30.450.20:FF:000015">
    <property type="entry name" value="Hypoxia-inducible factor 1-alpha isoform 1"/>
    <property type="match status" value="1"/>
</dbReference>